<dbReference type="PROSITE" id="PS00678">
    <property type="entry name" value="WD_REPEATS_1"/>
    <property type="match status" value="1"/>
</dbReference>
<dbReference type="OrthoDB" id="5594999at2759"/>
<dbReference type="Proteomes" id="UP000027920">
    <property type="component" value="Unassembled WGS sequence"/>
</dbReference>
<keyword evidence="2" id="KW-0963">Cytoplasm</keyword>
<gene>
    <name evidence="10" type="ORF">A1O9_10227</name>
</gene>
<dbReference type="PROSITE" id="PS50294">
    <property type="entry name" value="WD_REPEATS_REGION"/>
    <property type="match status" value="1"/>
</dbReference>
<dbReference type="PANTHER" id="PTHR14344:SF3">
    <property type="entry name" value="WD REPEAT-CONTAINING PROTEIN 6"/>
    <property type="match status" value="1"/>
</dbReference>
<dbReference type="GeneID" id="25285132"/>
<evidence type="ECO:0000256" key="1">
    <source>
        <dbReference type="ARBA" id="ARBA00004496"/>
    </source>
</evidence>
<dbReference type="SUPFAM" id="SSF50978">
    <property type="entry name" value="WD40 repeat-like"/>
    <property type="match status" value="2"/>
</dbReference>
<dbReference type="GO" id="GO:0005737">
    <property type="term" value="C:cytoplasm"/>
    <property type="evidence" value="ECO:0007669"/>
    <property type="project" value="UniProtKB-SubCell"/>
</dbReference>
<dbReference type="EMBL" id="AMGV01000012">
    <property type="protein sequence ID" value="KEF53826.1"/>
    <property type="molecule type" value="Genomic_DNA"/>
</dbReference>
<dbReference type="Pfam" id="PF00400">
    <property type="entry name" value="WD40"/>
    <property type="match status" value="2"/>
</dbReference>
<keyword evidence="9" id="KW-1133">Transmembrane helix</keyword>
<keyword evidence="11" id="KW-1185">Reference proteome</keyword>
<keyword evidence="9" id="KW-0472">Membrane</keyword>
<comment type="caution">
    <text evidence="10">The sequence shown here is derived from an EMBL/GenBank/DDBJ whole genome shotgun (WGS) entry which is preliminary data.</text>
</comment>
<evidence type="ECO:0000313" key="11">
    <source>
        <dbReference type="Proteomes" id="UP000027920"/>
    </source>
</evidence>
<dbReference type="HOGENOM" id="CLU_002615_1_0_1"/>
<name>A0A072P1Y1_9EURO</name>
<dbReference type="PROSITE" id="PS50082">
    <property type="entry name" value="WD_REPEATS_2"/>
    <property type="match status" value="2"/>
</dbReference>
<organism evidence="10 11">
    <name type="scientific">Exophiala aquamarina CBS 119918</name>
    <dbReference type="NCBI Taxonomy" id="1182545"/>
    <lineage>
        <taxon>Eukaryota</taxon>
        <taxon>Fungi</taxon>
        <taxon>Dikarya</taxon>
        <taxon>Ascomycota</taxon>
        <taxon>Pezizomycotina</taxon>
        <taxon>Eurotiomycetes</taxon>
        <taxon>Chaetothyriomycetidae</taxon>
        <taxon>Chaetothyriales</taxon>
        <taxon>Herpotrichiellaceae</taxon>
        <taxon>Exophiala</taxon>
    </lineage>
</organism>
<keyword evidence="5" id="KW-0677">Repeat</keyword>
<dbReference type="GO" id="GO:0030488">
    <property type="term" value="P:tRNA methylation"/>
    <property type="evidence" value="ECO:0007669"/>
    <property type="project" value="TreeGrafter"/>
</dbReference>
<dbReference type="InterPro" id="IPR019775">
    <property type="entry name" value="WD40_repeat_CS"/>
</dbReference>
<dbReference type="InterPro" id="IPR015943">
    <property type="entry name" value="WD40/YVTN_repeat-like_dom_sf"/>
</dbReference>
<feature type="transmembrane region" description="Helical" evidence="9">
    <location>
        <begin position="29"/>
        <end position="52"/>
    </location>
</feature>
<comment type="similarity">
    <text evidence="6">Belongs to the WD repeat WDR6 family.</text>
</comment>
<evidence type="ECO:0000256" key="2">
    <source>
        <dbReference type="ARBA" id="ARBA00022490"/>
    </source>
</evidence>
<accession>A0A072P1Y1</accession>
<keyword evidence="3 7" id="KW-0853">WD repeat</keyword>
<dbReference type="InterPro" id="IPR036322">
    <property type="entry name" value="WD40_repeat_dom_sf"/>
</dbReference>
<evidence type="ECO:0000256" key="5">
    <source>
        <dbReference type="ARBA" id="ARBA00022737"/>
    </source>
</evidence>
<dbReference type="RefSeq" id="XP_013256416.1">
    <property type="nucleotide sequence ID" value="XM_013400962.1"/>
</dbReference>
<dbReference type="STRING" id="1182545.A0A072P1Y1"/>
<dbReference type="InterPro" id="IPR051973">
    <property type="entry name" value="tRNA_Anticodon_Mtase-Reg"/>
</dbReference>
<feature type="repeat" description="WD" evidence="7">
    <location>
        <begin position="258"/>
        <end position="306"/>
    </location>
</feature>
<evidence type="ECO:0000256" key="8">
    <source>
        <dbReference type="SAM" id="MobiDB-lite"/>
    </source>
</evidence>
<protein>
    <submittedName>
        <fullName evidence="10">Uncharacterized protein</fullName>
    </submittedName>
</protein>
<comment type="subcellular location">
    <subcellularLocation>
        <location evidence="1">Cytoplasm</location>
    </subcellularLocation>
</comment>
<evidence type="ECO:0000256" key="7">
    <source>
        <dbReference type="PROSITE-ProRule" id="PRU00221"/>
    </source>
</evidence>
<proteinExistence type="inferred from homology"/>
<keyword evidence="4" id="KW-0819">tRNA processing</keyword>
<dbReference type="Gene3D" id="2.130.10.10">
    <property type="entry name" value="YVTN repeat-like/Quinoprotein amine dehydrogenase"/>
    <property type="match status" value="3"/>
</dbReference>
<dbReference type="InterPro" id="IPR001680">
    <property type="entry name" value="WD40_rpt"/>
</dbReference>
<sequence length="1219" mass="133593">MESETKTTRAEGLEVEREEGRRRDPEKKVLAFGALSAFFLSEFTGTGFFYLWRNLDAPAGGVMPTRQGPWLRVYDQGGTQNVNELIFESQPIQGIEVIRENAPQTLSRQFNIVAWGGRWMRYGVLNFGSSADPPALSKPTVIFNPMFDAQDWVLKVAILQDSTRSPSQASVTSTFMLTSHNTLLEVCPKSLVDSSPPSHNVVVKVQGLQSFLYSGDINLVDANYIIIASGTVFGEIIAWTCQRANHSASWVPITRHRYNGHRGSIFGVNISPKLTLNGKLTRLMASCSDDRTIRVWDISNCDQSTALLSCQSLPVLTGFGNIENLEDLQLAATWGHASRIWSVLFDIRQNISGQDEVFLLSRGEDATCRFWSLKVGIDAQANQPFVLQPVMQDRHHSGKNIWSLAQMRIESSMRVYTGGADGQLVLRTIGDGENALLPNSKSFNEITGSGRALRLYTLLTHEECLATTEYGELFLLSTRWGSVTHNWIKILDSSSKMNMITCYLRRRKLVVLARQNGTLAILQLSDHHLIPLSTSLHGAISWIHAVHQPDPAEGLPTCMIACLANNQAFILRLPATSPSEIEVASLTLPETFTITASCYDPATKVLILGSRAGALAFYFGISKSAESAASSSCFRHVHGENCITSIKVLGTMNEAETGTYGAIHILTTGRDGCYAVHCIKRDSAAGVNQPHFSTLHLSSPPFGPNIEGSYFARNDMITGAKSVDLILYGFRSNSFVVWNETQQRTIFSVDCGGSHRSWSYTDSSSQTESETLKTTDQGRVTQEVMRTFVWTKAGNFNWHTLRGSSHKSIVMGGHGREIKAVGGCSRFYKCNSQNLPLVATGAEDTNIHIFALPAGQLKVLGKTAFQSLTVLKGHTAGLQHLSFSPSGRYLFSSAGCEEFYIWKLTFDVPCIDVGVVLQDQLPKEDADSDARIMSFDLKDISDKSPVAALHESAFLVALAYSNGKAKIVHYTPTSKRRQGRFETLREIQYGSFCLMQASFLSGHVRTEPGQFDSYILSGGTNGFLNMSAFNLADVQQGHTPIEVHRVHQSSILSMDTVPLAQGSWLTATGGDDNALGLTIISRAAIPLALNTTAARSLCVPRAHAAALTALKIASVKRTAGGFNVAVISVGNDQRVKIWEVGVSDYFLGHSKDKLLDGFKVKKLGAAWTAVADSSAIEIVREPEEGVLHKHEQQISAPERCRIMIVGVGMELLDVDLRSN</sequence>
<evidence type="ECO:0000313" key="10">
    <source>
        <dbReference type="EMBL" id="KEF53826.1"/>
    </source>
</evidence>
<feature type="region of interest" description="Disordered" evidence="8">
    <location>
        <begin position="1"/>
        <end position="20"/>
    </location>
</feature>
<keyword evidence="9" id="KW-0812">Transmembrane</keyword>
<dbReference type="VEuPathDB" id="FungiDB:A1O9_10227"/>
<dbReference type="SMART" id="SM00320">
    <property type="entry name" value="WD40"/>
    <property type="match status" value="6"/>
</dbReference>
<reference evidence="10 11" key="1">
    <citation type="submission" date="2013-03" db="EMBL/GenBank/DDBJ databases">
        <title>The Genome Sequence of Exophiala aquamarina CBS 119918.</title>
        <authorList>
            <consortium name="The Broad Institute Genomics Platform"/>
            <person name="Cuomo C."/>
            <person name="de Hoog S."/>
            <person name="Gorbushina A."/>
            <person name="Walker B."/>
            <person name="Young S.K."/>
            <person name="Zeng Q."/>
            <person name="Gargeya S."/>
            <person name="Fitzgerald M."/>
            <person name="Haas B."/>
            <person name="Abouelleil A."/>
            <person name="Allen A.W."/>
            <person name="Alvarado L."/>
            <person name="Arachchi H.M."/>
            <person name="Berlin A.M."/>
            <person name="Chapman S.B."/>
            <person name="Gainer-Dewar J."/>
            <person name="Goldberg J."/>
            <person name="Griggs A."/>
            <person name="Gujja S."/>
            <person name="Hansen M."/>
            <person name="Howarth C."/>
            <person name="Imamovic A."/>
            <person name="Ireland A."/>
            <person name="Larimer J."/>
            <person name="McCowan C."/>
            <person name="Murphy C."/>
            <person name="Pearson M."/>
            <person name="Poon T.W."/>
            <person name="Priest M."/>
            <person name="Roberts A."/>
            <person name="Saif S."/>
            <person name="Shea T."/>
            <person name="Sisk P."/>
            <person name="Sykes S."/>
            <person name="Wortman J."/>
            <person name="Nusbaum C."/>
            <person name="Birren B."/>
        </authorList>
    </citation>
    <scope>NUCLEOTIDE SEQUENCE [LARGE SCALE GENOMIC DNA]</scope>
    <source>
        <strain evidence="10 11">CBS 119918</strain>
    </source>
</reference>
<evidence type="ECO:0000256" key="6">
    <source>
        <dbReference type="ARBA" id="ARBA00038255"/>
    </source>
</evidence>
<feature type="repeat" description="WD" evidence="7">
    <location>
        <begin position="871"/>
        <end position="904"/>
    </location>
</feature>
<evidence type="ECO:0000256" key="9">
    <source>
        <dbReference type="SAM" id="Phobius"/>
    </source>
</evidence>
<evidence type="ECO:0000256" key="4">
    <source>
        <dbReference type="ARBA" id="ARBA00022694"/>
    </source>
</evidence>
<dbReference type="PANTHER" id="PTHR14344">
    <property type="entry name" value="WD REPEAT PROTEIN"/>
    <property type="match status" value="1"/>
</dbReference>
<dbReference type="AlphaFoldDB" id="A0A072P1Y1"/>
<evidence type="ECO:0000256" key="3">
    <source>
        <dbReference type="ARBA" id="ARBA00022574"/>
    </source>
</evidence>